<dbReference type="InterPro" id="IPR036866">
    <property type="entry name" value="RibonucZ/Hydroxyglut_hydro"/>
</dbReference>
<evidence type="ECO:0000256" key="2">
    <source>
        <dbReference type="ARBA" id="ARBA00022475"/>
    </source>
</evidence>
<organism evidence="8 9">
    <name type="scientific">Candidatus Fimicola merdigallinarum</name>
    <dbReference type="NCBI Taxonomy" id="2840819"/>
    <lineage>
        <taxon>Bacteria</taxon>
        <taxon>Bacillati</taxon>
        <taxon>Bacillota</taxon>
        <taxon>Clostridia</taxon>
        <taxon>Lachnospirales</taxon>
        <taxon>Lachnospiraceae</taxon>
        <taxon>Lachnospiraceae incertae sedis</taxon>
        <taxon>Candidatus Fimicola</taxon>
    </lineage>
</organism>
<feature type="transmembrane region" description="Helical" evidence="6">
    <location>
        <begin position="446"/>
        <end position="465"/>
    </location>
</feature>
<keyword evidence="5 6" id="KW-0472">Membrane</keyword>
<evidence type="ECO:0000256" key="6">
    <source>
        <dbReference type="SAM" id="Phobius"/>
    </source>
</evidence>
<comment type="caution">
    <text evidence="8">The sequence shown here is derived from an EMBL/GenBank/DDBJ whole genome shotgun (WGS) entry which is preliminary data.</text>
</comment>
<dbReference type="InterPro" id="IPR035681">
    <property type="entry name" value="ComA-like_MBL"/>
</dbReference>
<dbReference type="Proteomes" id="UP000823611">
    <property type="component" value="Unassembled WGS sequence"/>
</dbReference>
<evidence type="ECO:0000256" key="5">
    <source>
        <dbReference type="ARBA" id="ARBA00023136"/>
    </source>
</evidence>
<dbReference type="InterPro" id="IPR004797">
    <property type="entry name" value="Competence_ComEC/Rec2"/>
</dbReference>
<feature type="transmembrane region" description="Helical" evidence="6">
    <location>
        <begin position="202"/>
        <end position="221"/>
    </location>
</feature>
<feature type="transmembrane region" description="Helical" evidence="6">
    <location>
        <begin position="274"/>
        <end position="290"/>
    </location>
</feature>
<feature type="transmembrane region" description="Helical" evidence="6">
    <location>
        <begin position="421"/>
        <end position="440"/>
    </location>
</feature>
<dbReference type="SUPFAM" id="SSF56281">
    <property type="entry name" value="Metallo-hydrolase/oxidoreductase"/>
    <property type="match status" value="1"/>
</dbReference>
<dbReference type="AlphaFoldDB" id="A0A9D9DY51"/>
<dbReference type="GO" id="GO:0005886">
    <property type="term" value="C:plasma membrane"/>
    <property type="evidence" value="ECO:0007669"/>
    <property type="project" value="UniProtKB-SubCell"/>
</dbReference>
<dbReference type="GO" id="GO:0030420">
    <property type="term" value="P:establishment of competence for transformation"/>
    <property type="evidence" value="ECO:0007669"/>
    <property type="project" value="InterPro"/>
</dbReference>
<dbReference type="Pfam" id="PF03772">
    <property type="entry name" value="Competence"/>
    <property type="match status" value="1"/>
</dbReference>
<keyword evidence="4 6" id="KW-1133">Transmembrane helix</keyword>
<dbReference type="EMBL" id="JADIMX010000143">
    <property type="protein sequence ID" value="MBO8435180.1"/>
    <property type="molecule type" value="Genomic_DNA"/>
</dbReference>
<evidence type="ECO:0000256" key="3">
    <source>
        <dbReference type="ARBA" id="ARBA00022692"/>
    </source>
</evidence>
<evidence type="ECO:0000256" key="4">
    <source>
        <dbReference type="ARBA" id="ARBA00022989"/>
    </source>
</evidence>
<gene>
    <name evidence="8" type="ORF">IAC55_07670</name>
</gene>
<keyword evidence="3 6" id="KW-0812">Transmembrane</keyword>
<evidence type="ECO:0000313" key="9">
    <source>
        <dbReference type="Proteomes" id="UP000823611"/>
    </source>
</evidence>
<feature type="transmembrane region" description="Helical" evidence="6">
    <location>
        <begin position="233"/>
        <end position="254"/>
    </location>
</feature>
<dbReference type="NCBIfam" id="TIGR00360">
    <property type="entry name" value="ComEC_N-term"/>
    <property type="match status" value="1"/>
</dbReference>
<keyword evidence="2" id="KW-1003">Cell membrane</keyword>
<dbReference type="InterPro" id="IPR004477">
    <property type="entry name" value="ComEC_N"/>
</dbReference>
<feature type="transmembrane region" description="Helical" evidence="6">
    <location>
        <begin position="328"/>
        <end position="349"/>
    </location>
</feature>
<dbReference type="InterPro" id="IPR052159">
    <property type="entry name" value="Competence_DNA_uptake"/>
</dbReference>
<proteinExistence type="predicted"/>
<dbReference type="CDD" id="cd07731">
    <property type="entry name" value="ComA-like_MBL-fold"/>
    <property type="match status" value="1"/>
</dbReference>
<dbReference type="PANTHER" id="PTHR30619:SF1">
    <property type="entry name" value="RECOMBINATION PROTEIN 2"/>
    <property type="match status" value="1"/>
</dbReference>
<evidence type="ECO:0000256" key="1">
    <source>
        <dbReference type="ARBA" id="ARBA00004651"/>
    </source>
</evidence>
<accession>A0A9D9DY51</accession>
<dbReference type="NCBIfam" id="TIGR00361">
    <property type="entry name" value="ComEC_Rec2"/>
    <property type="match status" value="1"/>
</dbReference>
<dbReference type="Gene3D" id="3.60.15.10">
    <property type="entry name" value="Ribonuclease Z/Hydroxyacylglutathione hydrolase-like"/>
    <property type="match status" value="1"/>
</dbReference>
<comment type="subcellular location">
    <subcellularLocation>
        <location evidence="1">Cell membrane</location>
        <topology evidence="1">Multi-pass membrane protein</topology>
    </subcellularLocation>
</comment>
<name>A0A9D9DY51_9FIRM</name>
<evidence type="ECO:0000313" key="8">
    <source>
        <dbReference type="EMBL" id="MBO8435180.1"/>
    </source>
</evidence>
<reference evidence="8" key="2">
    <citation type="journal article" date="2021" name="PeerJ">
        <title>Extensive microbial diversity within the chicken gut microbiome revealed by metagenomics and culture.</title>
        <authorList>
            <person name="Gilroy R."/>
            <person name="Ravi A."/>
            <person name="Getino M."/>
            <person name="Pursley I."/>
            <person name="Horton D.L."/>
            <person name="Alikhan N.F."/>
            <person name="Baker D."/>
            <person name="Gharbi K."/>
            <person name="Hall N."/>
            <person name="Watson M."/>
            <person name="Adriaenssens E.M."/>
            <person name="Foster-Nyarko E."/>
            <person name="Jarju S."/>
            <person name="Secka A."/>
            <person name="Antonio M."/>
            <person name="Oren A."/>
            <person name="Chaudhuri R.R."/>
            <person name="La Ragione R."/>
            <person name="Hildebrand F."/>
            <person name="Pallen M.J."/>
        </authorList>
    </citation>
    <scope>NUCLEOTIDE SEQUENCE</scope>
    <source>
        <strain evidence="8">F6-4510</strain>
    </source>
</reference>
<feature type="domain" description="ComEC/Rec2-related protein" evidence="7">
    <location>
        <begin position="178"/>
        <end position="441"/>
    </location>
</feature>
<sequence length="728" mass="81699">MKFSKLKMFFILSLVSLLGVFVSSISGSNISITTEKFCNDKVEVYIYGIIDDIYISRNGYTIIDLKTDTIKYQNKEDTNNLKISVVYENKVEASVGMSLKVTGILEKGDNSGFLGMFSERNYMLSNDIDYSVYAEDVAITSRNIEKSLNYYIWEMRKLVNSKIDIILPLREGGILKAMITGDKNYIDDYYTNIFKKAGVSHILAVSGLHMSIISGFIYTILSKILGLPRKVSSLLSIPFVIMFAVFCGLAPSVVRASIMSTIVFISNIIDEESDILNSVAIACILILLVSPNSIYSIGFQLSFLATAGVGGGIELSNRFKRINPVVKSILFVSLGANIMTLPLCMYYFYGISVASIFVNIIIVPVTGYVVIMGIISVILSFISVSFGLFTAGSVFVLINFIEKVSLIAENNKYMYIETGSISLYAVIFFYLAIFTAFALINFKRATYISLVFALMFGISLNFDYISKRNKLAFLNVGNGSSAVYTTYDGFTAVIDGGGHFMDIGNNTGIKYVIPYLEYEGCKCIDMLFISNMNMENCKGAIEIIENFDVKNVFIPEYKFSNSGIYIRLLDSISERDIPLYTVNSNDVINVTDDINFQVMHPNKDKQIYDGNENHSSLVLKLNDRENSILFTSNLDSKDLDIMILNNLDLSSDILKIYNSGDNVDLNENLIKNVLPKYFIISSKEDTSNKMKDILDKYVIKYYNTSVNKSIKVELYEDFYKIRPVIETE</sequence>
<feature type="transmembrane region" description="Helical" evidence="6">
    <location>
        <begin position="381"/>
        <end position="401"/>
    </location>
</feature>
<dbReference type="PANTHER" id="PTHR30619">
    <property type="entry name" value="DNA INTERNALIZATION/COMPETENCE PROTEIN COMEC/REC2"/>
    <property type="match status" value="1"/>
</dbReference>
<reference evidence="8" key="1">
    <citation type="submission" date="2020-10" db="EMBL/GenBank/DDBJ databases">
        <authorList>
            <person name="Gilroy R."/>
        </authorList>
    </citation>
    <scope>NUCLEOTIDE SEQUENCE</scope>
    <source>
        <strain evidence="8">F6-4510</strain>
    </source>
</reference>
<protein>
    <submittedName>
        <fullName evidence="8">DNA internalization-related competence protein ComEC/Rec2</fullName>
    </submittedName>
</protein>
<evidence type="ECO:0000259" key="7">
    <source>
        <dbReference type="Pfam" id="PF03772"/>
    </source>
</evidence>
<feature type="transmembrane region" description="Helical" evidence="6">
    <location>
        <begin position="356"/>
        <end position="375"/>
    </location>
</feature>